<dbReference type="AlphaFoldDB" id="G5GL19"/>
<keyword evidence="1" id="KW-0812">Transmembrane</keyword>
<feature type="transmembrane region" description="Helical" evidence="1">
    <location>
        <begin position="41"/>
        <end position="61"/>
    </location>
</feature>
<accession>G5GL19</accession>
<dbReference type="EMBL" id="ACZL01000053">
    <property type="protein sequence ID" value="EHI54575.1"/>
    <property type="molecule type" value="Genomic_DNA"/>
</dbReference>
<evidence type="ECO:0000313" key="2">
    <source>
        <dbReference type="EMBL" id="EHI54575.1"/>
    </source>
</evidence>
<protein>
    <submittedName>
        <fullName evidence="2">Uncharacterized protein</fullName>
    </submittedName>
</protein>
<feature type="transmembrane region" description="Helical" evidence="1">
    <location>
        <begin position="12"/>
        <end position="29"/>
    </location>
</feature>
<dbReference type="STRING" id="679200.HMPREF9333_02264"/>
<dbReference type="OrthoDB" id="2720864at2"/>
<dbReference type="RefSeq" id="WP_005542316.1">
    <property type="nucleotide sequence ID" value="NZ_JH378845.1"/>
</dbReference>
<reference evidence="2 3" key="1">
    <citation type="submission" date="2011-08" db="EMBL/GenBank/DDBJ databases">
        <title>The Genome Sequence of Johnsonella ignava ATCC 51276.</title>
        <authorList>
            <consortium name="The Broad Institute Genome Sequencing Platform"/>
            <person name="Earl A."/>
            <person name="Ward D."/>
            <person name="Feldgarden M."/>
            <person name="Gevers D."/>
            <person name="Izard J."/>
            <person name="Blanton J.M."/>
            <person name="Baranova O.V."/>
            <person name="Dewhirst F.E."/>
            <person name="Young S.K."/>
            <person name="Zeng Q."/>
            <person name="Gargeya S."/>
            <person name="Fitzgerald M."/>
            <person name="Haas B."/>
            <person name="Abouelleil A."/>
            <person name="Alvarado L."/>
            <person name="Arachchi H.M."/>
            <person name="Berlin A."/>
            <person name="Brown A."/>
            <person name="Chapman S.B."/>
            <person name="Chen Z."/>
            <person name="Dunbar C."/>
            <person name="Freedman E."/>
            <person name="Gearin G."/>
            <person name="Gellesch M."/>
            <person name="Goldberg J."/>
            <person name="Griggs A."/>
            <person name="Gujja S."/>
            <person name="Heiman D."/>
            <person name="Howarth C."/>
            <person name="Larson L."/>
            <person name="Lui A."/>
            <person name="MacDonald P.J.P."/>
            <person name="Montmayeur A."/>
            <person name="Murphy C."/>
            <person name="Neiman D."/>
            <person name="Pearson M."/>
            <person name="Priest M."/>
            <person name="Roberts A."/>
            <person name="Saif S."/>
            <person name="Shea T."/>
            <person name="Shenoy N."/>
            <person name="Sisk P."/>
            <person name="Stolte C."/>
            <person name="Sykes S."/>
            <person name="Wortman J."/>
            <person name="Nusbaum C."/>
            <person name="Birren B."/>
        </authorList>
    </citation>
    <scope>NUCLEOTIDE SEQUENCE [LARGE SCALE GENOMIC DNA]</scope>
    <source>
        <strain evidence="2 3">ATCC 51276</strain>
    </source>
</reference>
<keyword evidence="1" id="KW-0472">Membrane</keyword>
<feature type="transmembrane region" description="Helical" evidence="1">
    <location>
        <begin position="67"/>
        <end position="84"/>
    </location>
</feature>
<gene>
    <name evidence="2" type="ORF">HMPREF9333_02264</name>
</gene>
<evidence type="ECO:0000256" key="1">
    <source>
        <dbReference type="SAM" id="Phobius"/>
    </source>
</evidence>
<proteinExistence type="predicted"/>
<sequence length="103" mass="10797">MKNKKNAEKLVYTGICTIAMVLMFSFVSLASNTYAENGAKWLLDGVFWIVAVGGIFGAGMSAIKRNATGAVGIILAAAIICVFCKNPDVLTNIGNVLKGILGL</sequence>
<keyword evidence="1" id="KW-1133">Transmembrane helix</keyword>
<evidence type="ECO:0000313" key="3">
    <source>
        <dbReference type="Proteomes" id="UP000003011"/>
    </source>
</evidence>
<keyword evidence="3" id="KW-1185">Reference proteome</keyword>
<dbReference type="NCBIfam" id="NF040686">
    <property type="entry name" value="TcpD_dom"/>
    <property type="match status" value="1"/>
</dbReference>
<dbReference type="HOGENOM" id="CLU_2259981_0_0_9"/>
<dbReference type="Proteomes" id="UP000003011">
    <property type="component" value="Unassembled WGS sequence"/>
</dbReference>
<organism evidence="2 3">
    <name type="scientific">Johnsonella ignava ATCC 51276</name>
    <dbReference type="NCBI Taxonomy" id="679200"/>
    <lineage>
        <taxon>Bacteria</taxon>
        <taxon>Bacillati</taxon>
        <taxon>Bacillota</taxon>
        <taxon>Clostridia</taxon>
        <taxon>Lachnospirales</taxon>
        <taxon>Lachnospiraceae</taxon>
        <taxon>Johnsonella</taxon>
    </lineage>
</organism>
<comment type="caution">
    <text evidence="2">The sequence shown here is derived from an EMBL/GenBank/DDBJ whole genome shotgun (WGS) entry which is preliminary data.</text>
</comment>
<dbReference type="InterPro" id="IPR049746">
    <property type="entry name" value="TcpD-like_C"/>
</dbReference>
<name>G5GL19_9FIRM</name>